<feature type="domain" description="Histidine kinase" evidence="3">
    <location>
        <begin position="714"/>
        <end position="938"/>
    </location>
</feature>
<evidence type="ECO:0000259" key="3">
    <source>
        <dbReference type="PROSITE" id="PS50109"/>
    </source>
</evidence>
<dbReference type="CDD" id="cd00075">
    <property type="entry name" value="HATPase"/>
    <property type="match status" value="1"/>
</dbReference>
<dbReference type="STRING" id="1907666.DSM25559_3795"/>
<dbReference type="Pfam" id="PF02518">
    <property type="entry name" value="HATPase_c"/>
    <property type="match status" value="1"/>
</dbReference>
<reference evidence="5" key="1">
    <citation type="submission" date="2016-10" db="EMBL/GenBank/DDBJ databases">
        <authorList>
            <person name="Wibberg D."/>
        </authorList>
    </citation>
    <scope>NUCLEOTIDE SEQUENCE [LARGE SCALE GENOMIC DNA]</scope>
</reference>
<dbReference type="InterPro" id="IPR036890">
    <property type="entry name" value="HATPase_C_sf"/>
</dbReference>
<dbReference type="GO" id="GO:0004673">
    <property type="term" value="F:protein histidine kinase activity"/>
    <property type="evidence" value="ECO:0007669"/>
    <property type="project" value="UniProtKB-EC"/>
</dbReference>
<dbReference type="Gene3D" id="3.30.565.10">
    <property type="entry name" value="Histidine kinase-like ATPase, C-terminal domain"/>
    <property type="match status" value="2"/>
</dbReference>
<evidence type="ECO:0000256" key="2">
    <source>
        <dbReference type="ARBA" id="ARBA00012438"/>
    </source>
</evidence>
<dbReference type="EMBL" id="FMUE01000010">
    <property type="protein sequence ID" value="SCX31749.1"/>
    <property type="molecule type" value="Genomic_DNA"/>
</dbReference>
<sequence length="947" mass="105566">MVMLPQKDFRGQKLSFDEFYDLVIIGMVGLSDPLMNGGRPAHVDGMVNYKRVADNLGLAYESEWINDVGYALENRIEAIASHDGAPDDEEDDGNWVYLNSGITRIGELLKEKYYKPAGFKLDYDEFRDVFLFELAGMAQDYITEDGRSGDRETPISYNLFVVADHLDLFPESGWIDRVTSEWLAENVIVAAPPEEDGEPRFGLTRHGYEHAQTLIETVGAADGMLLKRGQGTLYFSVDASHISRLGLELVAKQETAVAELVKNGYDADATNVDLIFSTGSGQQTSLEIFDNGSGMDVAQLEAGFMRLSTPNKVVAPRSELYKRQKAGRKGIGRFAAQRLGRRLVLETTTSHLHYGLRLEINWDEFEAELNLTSVPSTINRIKKPFSQGTRLTILDLRDSWSDAQIERSHRHIAELIQPFPLSATASGSNEDPGFKASFARERDGDLEIVADDWSLYFKHALAEIEGEVDDSGFASWSIRSERFNIESGSTPIGPRRDHPSESYPHLRAVRFKAYYYIDKETQHSFRSKVAEKLQSSGGIRLYRNGFRVLPYGERFDDWLKLNASNLLRKVLPPHSNRNFLGFVEINDVDGAHFEETSSREGLLENESFLELKDFVSAVLKTAILPIAEARDRRLTTTDTRQKRRSPKGQADDILGRLAALQKSASDDPQYAAALSQVVDSVRESVLEIGSTGEALLEELGMMRVLASLGLTIGEFTHEIRLSLEAVRASAALLASRLESKSEGAPQADYLLDQIADFEGYLTYFDATVRDNVSREVVALEIRDVVNSFIQVVSPKLNRNELILEKHFDGFGLFVRPMHRSEWASILINLFTNSIKAIRRAGAKGHIRIECGRLGDKVYLDFMDNGDGIPEASAARIFDAFFTTTSATGASEEDGTFAGMGMGLKIVKDIVESASGEVVLYKPRTGFSTCFRVTMPEATDEELPDNAY</sequence>
<dbReference type="SUPFAM" id="SSF55874">
    <property type="entry name" value="ATPase domain of HSP90 chaperone/DNA topoisomerase II/histidine kinase"/>
    <property type="match status" value="2"/>
</dbReference>
<dbReference type="SMART" id="SM00387">
    <property type="entry name" value="HATPase_c"/>
    <property type="match status" value="1"/>
</dbReference>
<name>A0A1R3TXU5_9HYPH</name>
<dbReference type="PANTHER" id="PTHR43065">
    <property type="entry name" value="SENSOR HISTIDINE KINASE"/>
    <property type="match status" value="1"/>
</dbReference>
<organism evidence="4 5">
    <name type="scientific">Agrobacterium rosae</name>
    <dbReference type="NCBI Taxonomy" id="1972867"/>
    <lineage>
        <taxon>Bacteria</taxon>
        <taxon>Pseudomonadati</taxon>
        <taxon>Pseudomonadota</taxon>
        <taxon>Alphaproteobacteria</taxon>
        <taxon>Hyphomicrobiales</taxon>
        <taxon>Rhizobiaceae</taxon>
        <taxon>Rhizobium/Agrobacterium group</taxon>
        <taxon>Agrobacterium</taxon>
    </lineage>
</organism>
<evidence type="ECO:0000313" key="4">
    <source>
        <dbReference type="EMBL" id="SCX31749.1"/>
    </source>
</evidence>
<dbReference type="InterPro" id="IPR004358">
    <property type="entry name" value="Sig_transdc_His_kin-like_C"/>
</dbReference>
<dbReference type="InterPro" id="IPR005467">
    <property type="entry name" value="His_kinase_dom"/>
</dbReference>
<dbReference type="PRINTS" id="PR00344">
    <property type="entry name" value="BCTRLSENSOR"/>
</dbReference>
<dbReference type="AlphaFoldDB" id="A0A1R3TXU5"/>
<dbReference type="PROSITE" id="PS50109">
    <property type="entry name" value="HIS_KIN"/>
    <property type="match status" value="1"/>
</dbReference>
<dbReference type="EC" id="2.7.13.3" evidence="2"/>
<comment type="catalytic activity">
    <reaction evidence="1">
        <text>ATP + protein L-histidine = ADP + protein N-phospho-L-histidine.</text>
        <dbReference type="EC" id="2.7.13.3"/>
    </reaction>
</comment>
<gene>
    <name evidence="4" type="primary">kdpD_2</name>
    <name evidence="4" type="ORF">DSM25559_3795</name>
</gene>
<evidence type="ECO:0000256" key="1">
    <source>
        <dbReference type="ARBA" id="ARBA00000085"/>
    </source>
</evidence>
<dbReference type="InterPro" id="IPR003594">
    <property type="entry name" value="HATPase_dom"/>
</dbReference>
<evidence type="ECO:0000313" key="5">
    <source>
        <dbReference type="Proteomes" id="UP000187891"/>
    </source>
</evidence>
<accession>A0A1R3TXU5</accession>
<dbReference type="Pfam" id="PF13589">
    <property type="entry name" value="HATPase_c_3"/>
    <property type="match status" value="1"/>
</dbReference>
<protein>
    <recommendedName>
        <fullName evidence="2">histidine kinase</fullName>
        <ecNumber evidence="2">2.7.13.3</ecNumber>
    </recommendedName>
</protein>
<keyword evidence="4" id="KW-0808">Transferase</keyword>
<proteinExistence type="predicted"/>
<dbReference type="Proteomes" id="UP000187891">
    <property type="component" value="Unassembled WGS sequence"/>
</dbReference>